<keyword evidence="3" id="KW-0808">Transferase</keyword>
<dbReference type="EMBL" id="NJBO01000003">
    <property type="protein sequence ID" value="TKJ43718.1"/>
    <property type="molecule type" value="Genomic_DNA"/>
</dbReference>
<evidence type="ECO:0000313" key="8">
    <source>
        <dbReference type="Proteomes" id="UP000317778"/>
    </source>
</evidence>
<dbReference type="PRINTS" id="PR00507">
    <property type="entry name" value="N12N6MTFRASE"/>
</dbReference>
<dbReference type="Pfam" id="PF07669">
    <property type="entry name" value="Eco57I"/>
    <property type="match status" value="1"/>
</dbReference>
<organism evidence="7 8">
    <name type="scientific">candidate division TA06 bacterium B3_TA06</name>
    <dbReference type="NCBI Taxonomy" id="2012487"/>
    <lineage>
        <taxon>Bacteria</taxon>
        <taxon>Bacteria division TA06</taxon>
    </lineage>
</organism>
<evidence type="ECO:0000256" key="5">
    <source>
        <dbReference type="ARBA" id="ARBA00047942"/>
    </source>
</evidence>
<proteinExistence type="predicted"/>
<dbReference type="InterPro" id="IPR029063">
    <property type="entry name" value="SAM-dependent_MTases_sf"/>
</dbReference>
<evidence type="ECO:0000256" key="3">
    <source>
        <dbReference type="ARBA" id="ARBA00022679"/>
    </source>
</evidence>
<accession>A0A532V976</accession>
<keyword evidence="2" id="KW-0489">Methyltransferase</keyword>
<dbReference type="PANTHER" id="PTHR33841:SF1">
    <property type="entry name" value="DNA METHYLTRANSFERASE A"/>
    <property type="match status" value="1"/>
</dbReference>
<gene>
    <name evidence="7" type="ORF">CEE36_03260</name>
</gene>
<name>A0A532V976_UNCT6</name>
<dbReference type="EC" id="2.1.1.72" evidence="1"/>
<reference evidence="7 8" key="1">
    <citation type="submission" date="2017-06" db="EMBL/GenBank/DDBJ databases">
        <title>Novel microbial phyla capable of carbon fixation and sulfur reduction in deep-sea sediments.</title>
        <authorList>
            <person name="Huang J."/>
            <person name="Baker B."/>
            <person name="Wang Y."/>
        </authorList>
    </citation>
    <scope>NUCLEOTIDE SEQUENCE [LARGE SCALE GENOMIC DNA]</scope>
    <source>
        <strain evidence="7">B3_TA06</strain>
    </source>
</reference>
<comment type="catalytic activity">
    <reaction evidence="5">
        <text>a 2'-deoxyadenosine in DNA + S-adenosyl-L-methionine = an N(6)-methyl-2'-deoxyadenosine in DNA + S-adenosyl-L-homocysteine + H(+)</text>
        <dbReference type="Rhea" id="RHEA:15197"/>
        <dbReference type="Rhea" id="RHEA-COMP:12418"/>
        <dbReference type="Rhea" id="RHEA-COMP:12419"/>
        <dbReference type="ChEBI" id="CHEBI:15378"/>
        <dbReference type="ChEBI" id="CHEBI:57856"/>
        <dbReference type="ChEBI" id="CHEBI:59789"/>
        <dbReference type="ChEBI" id="CHEBI:90615"/>
        <dbReference type="ChEBI" id="CHEBI:90616"/>
        <dbReference type="EC" id="2.1.1.72"/>
    </reaction>
</comment>
<evidence type="ECO:0000256" key="1">
    <source>
        <dbReference type="ARBA" id="ARBA00011900"/>
    </source>
</evidence>
<dbReference type="Gene3D" id="3.40.50.150">
    <property type="entry name" value="Vaccinia Virus protein VP39"/>
    <property type="match status" value="1"/>
</dbReference>
<evidence type="ECO:0000259" key="6">
    <source>
        <dbReference type="Pfam" id="PF07669"/>
    </source>
</evidence>
<dbReference type="Proteomes" id="UP000317778">
    <property type="component" value="Unassembled WGS sequence"/>
</dbReference>
<dbReference type="InterPro" id="IPR050953">
    <property type="entry name" value="N4_N6_ade-DNA_methylase"/>
</dbReference>
<feature type="domain" description="Type II methyltransferase M.TaqI-like" evidence="6">
    <location>
        <begin position="565"/>
        <end position="844"/>
    </location>
</feature>
<keyword evidence="4" id="KW-0949">S-adenosyl-L-methionine</keyword>
<dbReference type="GO" id="GO:0009007">
    <property type="term" value="F:site-specific DNA-methyltransferase (adenine-specific) activity"/>
    <property type="evidence" value="ECO:0007669"/>
    <property type="project" value="UniProtKB-EC"/>
</dbReference>
<dbReference type="AlphaFoldDB" id="A0A532V976"/>
<dbReference type="GO" id="GO:0006304">
    <property type="term" value="P:DNA modification"/>
    <property type="evidence" value="ECO:0007669"/>
    <property type="project" value="InterPro"/>
</dbReference>
<dbReference type="InterPro" id="IPR011639">
    <property type="entry name" value="MethylTrfase_TaqI-like_dom"/>
</dbReference>
<comment type="caution">
    <text evidence="7">The sequence shown here is derived from an EMBL/GenBank/DDBJ whole genome shotgun (WGS) entry which is preliminary data.</text>
</comment>
<dbReference type="InterPro" id="IPR002052">
    <property type="entry name" value="DNA_methylase_N6_adenine_CS"/>
</dbReference>
<sequence>MGTNSLHTNQDLFSNHYLEEILPEEREWRDHEGIEEAFEGISKLYKENLTRLPALSEPQLENDFIRPILEILGHHYIVQPREKTAEGIRRPDYALFDTESAKKKASTEKGKEWELFNKAIGLCEAKHWNRKLDLSSRYEPDLFDFEYRNPAYQMHLYLLYSEVRWGILTNGRIWRLYEREQSKHLDRYYEVNLVSLINSDGPLFAAGVSRDEQLEAFKYFYMFFRCQAFPRFLDYVLDGSVRYAEAVGAELKDNVYKALRILAQGFVEFKENRLEPVRDKELIRENCFVLLYRLLFILYAEDKLLLPISNRSYLQHYSLESMKEEIYARKDGPPYGGSIPMLWGKLSALSTLIDQGEKDLGIAPYNGGLFDDNQHEFLKKYKIGDRWLAEVIDLLSRPQTKTTPKKEFIDYSSLKIRDLGSIYEGLLENHLEVASEPMVAVKKGKKEQWKPLRERKEEEISKTTDSVGKGEYYPVTERGDRKATGSYYTPDYIVKYIVEHTLEPLTKDIKEKELLSLRVLDPAMGSGHFLVEATDFLAPKLLGVKEIEETEDEIGKAKRLIIERCIFGVDKNPLAVELAKLSLWLSTVAANKPLSFLDHHLRPGDSLIGAKVAELGNLPGEKTGSLFQQIVEHYSARTIVYYKQIEDEPSDTIDQIDDKIKRLKQARGMMKPFRQAADVWVSTYFGNEVKPKDYSRLVEALRQDDKKAFAALEREKWVDKATKLWNKHHFFHWELEFPEVFFDKHGRPLANPGFDAVIGNPPYDVLEKERKGISSPHKELGDYVKNIPLYEAALGGKLNLYRLFIVRALGLLQRGDRFGMIVPLSLVADISCSKARRNLMLSTCELLADCFPQKDNSKRRIFKDAKLSTTIVTCMNEPQSPKMTQIHIRVFPGNSFEDECREALIKFDDLVLLDPNNIPIPLVDQSNWEVCRKMYLTEGIVRLAEEDTFDVRRGEINQTIYSKFITSDSSMSRLLKGVEIGRYYFQDVLSQGEREWFDEKKFLEDGNSIPEEVFKRRIATQRITGVDEKWRIVAMIIKPPTYFADSTNSITLNVRTEYDLYYLMGLLNSKLFQWRFKITSTNNNVGTNEVESMPIRTIDFSKPEDKKMHNDMVELVQAMLDLHKRKQEIVKEYSGWLEHLIGAKLAELSGRERIRGLEKLDDANALADLIAKNRKLAFNTREPRNYELLSKGFDKYKNKLTPVVTEIAETDREIDRLVYKLYALTPEEIEIVEGKGNPCKG</sequence>
<evidence type="ECO:0000256" key="4">
    <source>
        <dbReference type="ARBA" id="ARBA00022691"/>
    </source>
</evidence>
<dbReference type="PROSITE" id="PS00092">
    <property type="entry name" value="N6_MTASE"/>
    <property type="match status" value="1"/>
</dbReference>
<dbReference type="GO" id="GO:0032259">
    <property type="term" value="P:methylation"/>
    <property type="evidence" value="ECO:0007669"/>
    <property type="project" value="UniProtKB-KW"/>
</dbReference>
<evidence type="ECO:0000313" key="7">
    <source>
        <dbReference type="EMBL" id="TKJ43718.1"/>
    </source>
</evidence>
<dbReference type="GO" id="GO:0003676">
    <property type="term" value="F:nucleic acid binding"/>
    <property type="evidence" value="ECO:0007669"/>
    <property type="project" value="InterPro"/>
</dbReference>
<dbReference type="SUPFAM" id="SSF53335">
    <property type="entry name" value="S-adenosyl-L-methionine-dependent methyltransferases"/>
    <property type="match status" value="1"/>
</dbReference>
<protein>
    <recommendedName>
        <fullName evidence="1">site-specific DNA-methyltransferase (adenine-specific)</fullName>
        <ecNumber evidence="1">2.1.1.72</ecNumber>
    </recommendedName>
</protein>
<evidence type="ECO:0000256" key="2">
    <source>
        <dbReference type="ARBA" id="ARBA00022603"/>
    </source>
</evidence>
<dbReference type="PANTHER" id="PTHR33841">
    <property type="entry name" value="DNA METHYLTRANSFERASE YEEA-RELATED"/>
    <property type="match status" value="1"/>
</dbReference>